<dbReference type="GO" id="GO:0030246">
    <property type="term" value="F:carbohydrate binding"/>
    <property type="evidence" value="ECO:0007669"/>
    <property type="project" value="UniProtKB-KW"/>
</dbReference>
<evidence type="ECO:0000256" key="1">
    <source>
        <dbReference type="ARBA" id="ARBA00022734"/>
    </source>
</evidence>
<name>A0A9W3AK40_BIOGL</name>
<dbReference type="SUPFAM" id="SSF49899">
    <property type="entry name" value="Concanavalin A-like lectins/glucanases"/>
    <property type="match status" value="1"/>
</dbReference>
<dbReference type="GeneID" id="129926616"/>
<evidence type="ECO:0000313" key="5">
    <source>
        <dbReference type="RefSeq" id="XP_055887591.1"/>
    </source>
</evidence>
<dbReference type="AlphaFoldDB" id="A0A9W3AK40"/>
<dbReference type="Gene3D" id="2.60.120.200">
    <property type="match status" value="1"/>
</dbReference>
<reference evidence="5" key="1">
    <citation type="submission" date="2025-08" db="UniProtKB">
        <authorList>
            <consortium name="RefSeq"/>
        </authorList>
    </citation>
    <scope>IDENTIFICATION</scope>
</reference>
<sequence>MKYFLSTLILTWTTFQFARSDWVEKSFRRYQLQPDGCQDLVEPSELACALRCSATTDCVAFSYDSMAQLCSKCFQSQVTSVSVNKKMFWLRNSSLFDVMPHSYVTGDHKILIKMYGILLPTNDTKWFHAQLEGTMEGQVVLLFKLLFENSRDIQIKAKTTQDWVGTKPCCSSPVISEAGTVLDIAILHTSLLYLIYVNSVYCCNFTNYIPYDYANSFHVHGSIALYEISF</sequence>
<gene>
    <name evidence="5" type="primary">LOC129926616</name>
</gene>
<feature type="domain" description="Galectin" evidence="3">
    <location>
        <begin position="112"/>
        <end position="230"/>
    </location>
</feature>
<keyword evidence="4" id="KW-1185">Reference proteome</keyword>
<accession>A0A9W3AK40</accession>
<feature type="signal peptide" evidence="2">
    <location>
        <begin position="1"/>
        <end position="20"/>
    </location>
</feature>
<evidence type="ECO:0000313" key="4">
    <source>
        <dbReference type="Proteomes" id="UP001165740"/>
    </source>
</evidence>
<dbReference type="InterPro" id="IPR001079">
    <property type="entry name" value="Galectin_CRD"/>
</dbReference>
<protein>
    <submittedName>
        <fullName evidence="5">Uncharacterized protein LOC129926616</fullName>
    </submittedName>
</protein>
<keyword evidence="1" id="KW-0430">Lectin</keyword>
<proteinExistence type="predicted"/>
<dbReference type="RefSeq" id="XP_055887591.1">
    <property type="nucleotide sequence ID" value="XM_056031616.1"/>
</dbReference>
<evidence type="ECO:0000259" key="3">
    <source>
        <dbReference type="Pfam" id="PF00337"/>
    </source>
</evidence>
<keyword evidence="2" id="KW-0732">Signal</keyword>
<organism evidence="4 5">
    <name type="scientific">Biomphalaria glabrata</name>
    <name type="common">Bloodfluke planorb</name>
    <name type="synonym">Freshwater snail</name>
    <dbReference type="NCBI Taxonomy" id="6526"/>
    <lineage>
        <taxon>Eukaryota</taxon>
        <taxon>Metazoa</taxon>
        <taxon>Spiralia</taxon>
        <taxon>Lophotrochozoa</taxon>
        <taxon>Mollusca</taxon>
        <taxon>Gastropoda</taxon>
        <taxon>Heterobranchia</taxon>
        <taxon>Euthyneura</taxon>
        <taxon>Panpulmonata</taxon>
        <taxon>Hygrophila</taxon>
        <taxon>Lymnaeoidea</taxon>
        <taxon>Planorbidae</taxon>
        <taxon>Biomphalaria</taxon>
    </lineage>
</organism>
<dbReference type="InterPro" id="IPR013320">
    <property type="entry name" value="ConA-like_dom_sf"/>
</dbReference>
<evidence type="ECO:0000256" key="2">
    <source>
        <dbReference type="SAM" id="SignalP"/>
    </source>
</evidence>
<dbReference type="OrthoDB" id="10339783at2759"/>
<dbReference type="Pfam" id="PF00337">
    <property type="entry name" value="Gal-bind_lectin"/>
    <property type="match status" value="1"/>
</dbReference>
<feature type="chain" id="PRO_5040760044" evidence="2">
    <location>
        <begin position="21"/>
        <end position="230"/>
    </location>
</feature>
<dbReference type="Proteomes" id="UP001165740">
    <property type="component" value="Chromosome 6"/>
</dbReference>